<dbReference type="SUPFAM" id="SSF54001">
    <property type="entry name" value="Cysteine proteinases"/>
    <property type="match status" value="1"/>
</dbReference>
<sequence>MVEEKRKLNPISSDTYNERFKRLKSQPNLSMLDTINIKLLDFDFDKVCCISSSSINVYCCLTCGKYLQGRLENTPAFIHSLNFNHRLFINFQTLKIYILPDNTLFHDEGTISVINEIRHLISPTFEEEEISTFPKRCLSLNKKEYLTGFVNLNSTSDTSYITTIVLAFAHITPIRDYFLLKKDDVGDILKSPNLENKLGLLIRKIWSPQLAKPHISPNELIDYLNIHQKSNNESTPSQQTVPLKNPTTFLLTLIHQLSKTSNNLKTILFENLQGKIDIKSSSTVTKNIIDQPVDDESKKKIKAKNKIVHTPFWLLKLELPSMPILKKGLKADDIPRVKLGTLLSKYNGTVSTHAAGNQLRSLKLKSLPNYLIIQYDRFKNNLHVNGIKNGFSVRNRNQTLIDYPMKMKLLNREYQLIMNIIHKSSSIPALNNVNDIDDTSSWLIQINDETTDEWWEINERSVSRKEKQLLFLGEVFLQIWRAK</sequence>
<dbReference type="STRING" id="1071380.I2H0G7"/>
<dbReference type="EMBL" id="HE806318">
    <property type="protein sequence ID" value="CCH59869.1"/>
    <property type="molecule type" value="Genomic_DNA"/>
</dbReference>
<protein>
    <submittedName>
        <fullName evidence="7">Uncharacterized protein</fullName>
    </submittedName>
</protein>
<dbReference type="Proteomes" id="UP000002866">
    <property type="component" value="Chromosome 3"/>
</dbReference>
<evidence type="ECO:0000313" key="7">
    <source>
        <dbReference type="EMBL" id="CCH59869.1"/>
    </source>
</evidence>
<evidence type="ECO:0000256" key="4">
    <source>
        <dbReference type="PROSITE-ProRule" id="PRU00502"/>
    </source>
</evidence>
<dbReference type="InterPro" id="IPR001394">
    <property type="entry name" value="Peptidase_C19_UCH"/>
</dbReference>
<evidence type="ECO:0000259" key="6">
    <source>
        <dbReference type="PROSITE" id="PS50271"/>
    </source>
</evidence>
<keyword evidence="1" id="KW-0479">Metal-binding</keyword>
<keyword evidence="3" id="KW-0862">Zinc</keyword>
<proteinExistence type="predicted"/>
<dbReference type="Gene3D" id="3.30.40.10">
    <property type="entry name" value="Zinc/RING finger domain, C3HC4 (zinc finger)"/>
    <property type="match status" value="1"/>
</dbReference>
<dbReference type="GO" id="GO:0016579">
    <property type="term" value="P:protein deubiquitination"/>
    <property type="evidence" value="ECO:0007669"/>
    <property type="project" value="InterPro"/>
</dbReference>
<evidence type="ECO:0000259" key="5">
    <source>
        <dbReference type="PROSITE" id="PS50235"/>
    </source>
</evidence>
<dbReference type="InParanoid" id="I2H0G7"/>
<evidence type="ECO:0000256" key="1">
    <source>
        <dbReference type="ARBA" id="ARBA00022723"/>
    </source>
</evidence>
<dbReference type="SMART" id="SM00290">
    <property type="entry name" value="ZnF_UBP"/>
    <property type="match status" value="1"/>
</dbReference>
<keyword evidence="8" id="KW-1185">Reference proteome</keyword>
<dbReference type="FunCoup" id="I2H0G7">
    <property type="interactions" value="1057"/>
</dbReference>
<dbReference type="OMA" id="PQFLIFH"/>
<dbReference type="PROSITE" id="PS50235">
    <property type="entry name" value="USP_3"/>
    <property type="match status" value="1"/>
</dbReference>
<dbReference type="InterPro" id="IPR001607">
    <property type="entry name" value="Znf_UBP"/>
</dbReference>
<keyword evidence="2 4" id="KW-0863">Zinc-finger</keyword>
<dbReference type="eggNOG" id="KOG2026">
    <property type="taxonomic scope" value="Eukaryota"/>
</dbReference>
<dbReference type="GO" id="GO:0004843">
    <property type="term" value="F:cysteine-type deubiquitinase activity"/>
    <property type="evidence" value="ECO:0007669"/>
    <property type="project" value="InterPro"/>
</dbReference>
<dbReference type="RefSeq" id="XP_004179388.1">
    <property type="nucleotide sequence ID" value="XM_004179340.1"/>
</dbReference>
<dbReference type="InterPro" id="IPR038765">
    <property type="entry name" value="Papain-like_cys_pep_sf"/>
</dbReference>
<feature type="domain" description="UBP-type" evidence="6">
    <location>
        <begin position="27"/>
        <end position="124"/>
    </location>
</feature>
<evidence type="ECO:0000256" key="2">
    <source>
        <dbReference type="ARBA" id="ARBA00022771"/>
    </source>
</evidence>
<dbReference type="AlphaFoldDB" id="I2H0G7"/>
<organism evidence="7 8">
    <name type="scientific">Henningerozyma blattae (strain ATCC 34711 / CBS 6284 / DSM 70876 / NBRC 10599 / NRRL Y-10934 / UCD 77-7)</name>
    <name type="common">Yeast</name>
    <name type="synonym">Tetrapisispora blattae</name>
    <dbReference type="NCBI Taxonomy" id="1071380"/>
    <lineage>
        <taxon>Eukaryota</taxon>
        <taxon>Fungi</taxon>
        <taxon>Dikarya</taxon>
        <taxon>Ascomycota</taxon>
        <taxon>Saccharomycotina</taxon>
        <taxon>Saccharomycetes</taxon>
        <taxon>Saccharomycetales</taxon>
        <taxon>Saccharomycetaceae</taxon>
        <taxon>Henningerozyma</taxon>
    </lineage>
</organism>
<dbReference type="GeneID" id="14494838"/>
<dbReference type="Pfam" id="PF00443">
    <property type="entry name" value="UCH"/>
    <property type="match status" value="1"/>
</dbReference>
<dbReference type="InterPro" id="IPR013083">
    <property type="entry name" value="Znf_RING/FYVE/PHD"/>
</dbReference>
<dbReference type="HOGENOM" id="CLU_016848_2_1_1"/>
<dbReference type="InterPro" id="IPR028889">
    <property type="entry name" value="USP"/>
</dbReference>
<feature type="domain" description="USP" evidence="5">
    <location>
        <begin position="147"/>
        <end position="483"/>
    </location>
</feature>
<reference evidence="7 8" key="1">
    <citation type="journal article" date="2011" name="Proc. Natl. Acad. Sci. U.S.A.">
        <title>Evolutionary erosion of yeast sex chromosomes by mating-type switching accidents.</title>
        <authorList>
            <person name="Gordon J.L."/>
            <person name="Armisen D."/>
            <person name="Proux-Wera E."/>
            <person name="Oheigeartaigh S.S."/>
            <person name="Byrne K.P."/>
            <person name="Wolfe K.H."/>
        </authorList>
    </citation>
    <scope>NUCLEOTIDE SEQUENCE [LARGE SCALE GENOMIC DNA]</scope>
    <source>
        <strain evidence="8">ATCC 34711 / CBS 6284 / DSM 70876 / NBRC 10599 / NRRL Y-10934 / UCD 77-7</strain>
    </source>
</reference>
<accession>I2H0G7</accession>
<dbReference type="SUPFAM" id="SSF57850">
    <property type="entry name" value="RING/U-box"/>
    <property type="match status" value="1"/>
</dbReference>
<dbReference type="PANTHER" id="PTHR21646">
    <property type="entry name" value="UBIQUITIN CARBOXYL-TERMINAL HYDROLASE"/>
    <property type="match status" value="1"/>
</dbReference>
<dbReference type="KEGG" id="tbl:TBLA_0C00530"/>
<name>I2H0G7_HENB6</name>
<dbReference type="OrthoDB" id="10263353at2759"/>
<evidence type="ECO:0000256" key="3">
    <source>
        <dbReference type="ARBA" id="ARBA00022833"/>
    </source>
</evidence>
<evidence type="ECO:0000313" key="8">
    <source>
        <dbReference type="Proteomes" id="UP000002866"/>
    </source>
</evidence>
<gene>
    <name evidence="7" type="primary">TBLA0C00530</name>
    <name evidence="7" type="ORF">TBLA_0C00530</name>
</gene>
<dbReference type="Gene3D" id="3.90.70.10">
    <property type="entry name" value="Cysteine proteinases"/>
    <property type="match status" value="1"/>
</dbReference>
<dbReference type="PANTHER" id="PTHR21646:SF16">
    <property type="entry name" value="U4_U6.U5 TRI-SNRNP-ASSOCIATED PROTEIN 2"/>
    <property type="match status" value="1"/>
</dbReference>
<dbReference type="GO" id="GO:0008270">
    <property type="term" value="F:zinc ion binding"/>
    <property type="evidence" value="ECO:0007669"/>
    <property type="project" value="UniProtKB-KW"/>
</dbReference>
<dbReference type="InterPro" id="IPR050185">
    <property type="entry name" value="Ub_carboxyl-term_hydrolase"/>
</dbReference>
<dbReference type="Pfam" id="PF02148">
    <property type="entry name" value="zf-UBP"/>
    <property type="match status" value="1"/>
</dbReference>
<dbReference type="PROSITE" id="PS50271">
    <property type="entry name" value="ZF_UBP"/>
    <property type="match status" value="1"/>
</dbReference>